<comment type="caution">
    <text evidence="2">The sequence shown here is derived from an EMBL/GenBank/DDBJ whole genome shotgun (WGS) entry which is preliminary data.</text>
</comment>
<evidence type="ECO:0000313" key="3">
    <source>
        <dbReference type="Proteomes" id="UP001355056"/>
    </source>
</evidence>
<evidence type="ECO:0008006" key="4">
    <source>
        <dbReference type="Google" id="ProtNLM"/>
    </source>
</evidence>
<evidence type="ECO:0000256" key="1">
    <source>
        <dbReference type="SAM" id="Phobius"/>
    </source>
</evidence>
<dbReference type="EMBL" id="JAXGFP010000004">
    <property type="protein sequence ID" value="MEG3184297.1"/>
    <property type="molecule type" value="Genomic_DNA"/>
</dbReference>
<evidence type="ECO:0000313" key="2">
    <source>
        <dbReference type="EMBL" id="MEG3184297.1"/>
    </source>
</evidence>
<organism evidence="2 3">
    <name type="scientific">Novilysobacter erysipheiresistens</name>
    <dbReference type="NCBI Taxonomy" id="1749332"/>
    <lineage>
        <taxon>Bacteria</taxon>
        <taxon>Pseudomonadati</taxon>
        <taxon>Pseudomonadota</taxon>
        <taxon>Gammaproteobacteria</taxon>
        <taxon>Lysobacterales</taxon>
        <taxon>Lysobacteraceae</taxon>
        <taxon>Novilysobacter</taxon>
    </lineage>
</organism>
<accession>A0ABU7YZF0</accession>
<name>A0ABU7YZF0_9GAMM</name>
<keyword evidence="1" id="KW-0472">Membrane</keyword>
<proteinExistence type="predicted"/>
<gene>
    <name evidence="2" type="ORF">SNE34_09770</name>
</gene>
<sequence>MNRMRLVAGYLCVALGFAIIVMLGYGVIDPIGLDLQAGAVSTGALLLGLLPSVLLAAAVFAIGLVLLKGARKP</sequence>
<dbReference type="Proteomes" id="UP001355056">
    <property type="component" value="Unassembled WGS sequence"/>
</dbReference>
<feature type="transmembrane region" description="Helical" evidence="1">
    <location>
        <begin position="40"/>
        <end position="67"/>
    </location>
</feature>
<protein>
    <recommendedName>
        <fullName evidence="4">DUF3955 domain-containing protein</fullName>
    </recommendedName>
</protein>
<feature type="transmembrane region" description="Helical" evidence="1">
    <location>
        <begin position="7"/>
        <end position="28"/>
    </location>
</feature>
<keyword evidence="1" id="KW-1133">Transmembrane helix</keyword>
<dbReference type="RefSeq" id="WP_332616794.1">
    <property type="nucleotide sequence ID" value="NZ_JAXGFP010000004.1"/>
</dbReference>
<reference evidence="2 3" key="1">
    <citation type="journal article" date="2016" name="Int. J. Syst. Evol. Microbiol.">
        <title>Lysobacter erysipheiresistens sp. nov., an antagonist of powdery mildew, isolated from tobacco-cultivated soil.</title>
        <authorList>
            <person name="Xie B."/>
            <person name="Li T."/>
            <person name="Lin X."/>
            <person name="Wang C.J."/>
            <person name="Chen Y.J."/>
            <person name="Liu W.J."/>
            <person name="Zhao Z.W."/>
        </authorList>
    </citation>
    <scope>NUCLEOTIDE SEQUENCE [LARGE SCALE GENOMIC DNA]</scope>
    <source>
        <strain evidence="2 3">RS-LYSO-3</strain>
    </source>
</reference>
<keyword evidence="1" id="KW-0812">Transmembrane</keyword>
<keyword evidence="3" id="KW-1185">Reference proteome</keyword>